<feature type="transmembrane region" description="Helical" evidence="1">
    <location>
        <begin position="120"/>
        <end position="141"/>
    </location>
</feature>
<keyword evidence="1" id="KW-0812">Transmembrane</keyword>
<keyword evidence="1" id="KW-1133">Transmembrane helix</keyword>
<evidence type="ECO:0000313" key="2">
    <source>
        <dbReference type="EMBL" id="CAE7583954.1"/>
    </source>
</evidence>
<dbReference type="Proteomes" id="UP000604046">
    <property type="component" value="Unassembled WGS sequence"/>
</dbReference>
<dbReference type="InterPro" id="IPR035897">
    <property type="entry name" value="Toll_tir_struct_dom_sf"/>
</dbReference>
<organism evidence="2 3">
    <name type="scientific">Symbiodinium natans</name>
    <dbReference type="NCBI Taxonomy" id="878477"/>
    <lineage>
        <taxon>Eukaryota</taxon>
        <taxon>Sar</taxon>
        <taxon>Alveolata</taxon>
        <taxon>Dinophyceae</taxon>
        <taxon>Suessiales</taxon>
        <taxon>Symbiodiniaceae</taxon>
        <taxon>Symbiodinium</taxon>
    </lineage>
</organism>
<reference evidence="2" key="1">
    <citation type="submission" date="2021-02" db="EMBL/GenBank/DDBJ databases">
        <authorList>
            <person name="Dougan E. K."/>
            <person name="Rhodes N."/>
            <person name="Thang M."/>
            <person name="Chan C."/>
        </authorList>
    </citation>
    <scope>NUCLEOTIDE SEQUENCE</scope>
</reference>
<keyword evidence="3" id="KW-1185">Reference proteome</keyword>
<dbReference type="AlphaFoldDB" id="A0A812UUB9"/>
<gene>
    <name evidence="2" type="ORF">SNAT2548_LOCUS33306</name>
</gene>
<keyword evidence="1" id="KW-0472">Membrane</keyword>
<feature type="transmembrane region" description="Helical" evidence="1">
    <location>
        <begin position="82"/>
        <end position="108"/>
    </location>
</feature>
<feature type="transmembrane region" description="Helical" evidence="1">
    <location>
        <begin position="250"/>
        <end position="273"/>
    </location>
</feature>
<protein>
    <recommendedName>
        <fullName evidence="4">Transmembrane protein</fullName>
    </recommendedName>
</protein>
<sequence>MFDVDVMMPGLVELVARMEVVNQEVLRVTPVFRALEHFAAALRYVSDKDFYHKSRTSTKITTFWSHSWHGGRWKKILTVVSLYNGPAAVSLAFLTGLLMMVLFSFGALPGINRGWWVSHWEWSCWSTSSGLVVASVVLTCWRSQTRVFLDRICISQNDDRLKSEAILSLAGLLKNSDSMLVLWDPTWTERLWCLFELAAFLKSKTTQKQRLVVRPIFLGPLSIAIYLMLFALALPITIAPMEHADAVVELLVAMSLSFLVVAFPTASTVRSYFRDLDTMKKQLSSISVDSTRSSCCEQNHELPSGGRILCDRKIVKECVKIWFGSEQSFENAVRTEVLDLLNRDLTEKVFSTPWALGVTSPLFLAFMDVSASMAIAPDDQQPFLALLVEGLVLWLCYVPPTKDLMILLVRVGRKRPRSTCLEILKNALVLGAGASPVLVMLLTYGLTRLAEPDHALRRAGIFAGCTMVLVVCNFLLGLGLKALLRRPGW</sequence>
<dbReference type="SUPFAM" id="SSF52200">
    <property type="entry name" value="Toll/Interleukin receptor TIR domain"/>
    <property type="match status" value="1"/>
</dbReference>
<feature type="transmembrane region" description="Helical" evidence="1">
    <location>
        <begin position="211"/>
        <end position="238"/>
    </location>
</feature>
<feature type="transmembrane region" description="Helical" evidence="1">
    <location>
        <begin position="354"/>
        <end position="376"/>
    </location>
</feature>
<evidence type="ECO:0000313" key="3">
    <source>
        <dbReference type="Proteomes" id="UP000604046"/>
    </source>
</evidence>
<accession>A0A812UUB9</accession>
<feature type="transmembrane region" description="Helical" evidence="1">
    <location>
        <begin position="459"/>
        <end position="484"/>
    </location>
</feature>
<evidence type="ECO:0000256" key="1">
    <source>
        <dbReference type="SAM" id="Phobius"/>
    </source>
</evidence>
<dbReference type="Gene3D" id="3.40.50.10140">
    <property type="entry name" value="Toll/interleukin-1 receptor homology (TIR) domain"/>
    <property type="match status" value="1"/>
</dbReference>
<dbReference type="OrthoDB" id="420477at2759"/>
<dbReference type="EMBL" id="CAJNDS010002749">
    <property type="protein sequence ID" value="CAE7583954.1"/>
    <property type="molecule type" value="Genomic_DNA"/>
</dbReference>
<name>A0A812UUB9_9DINO</name>
<comment type="caution">
    <text evidence="2">The sequence shown here is derived from an EMBL/GenBank/DDBJ whole genome shotgun (WGS) entry which is preliminary data.</text>
</comment>
<proteinExistence type="predicted"/>
<evidence type="ECO:0008006" key="4">
    <source>
        <dbReference type="Google" id="ProtNLM"/>
    </source>
</evidence>
<feature type="transmembrane region" description="Helical" evidence="1">
    <location>
        <begin position="423"/>
        <end position="447"/>
    </location>
</feature>